<sequence>MGRSRIQLRRFVAVSTGLATAAAMVALTPAVATAGGKGGVRVVASGLDNPRGLTFANNGTLYVAEAGKGGAGPCFEGPEGNVCFGTSGAITKVSHGKQKRIVTGMPSTAAPDGSGAIGPSDVDARWGDLYFTIGLGADPALRNQVPAAGKKLATLQKVNGKGKVKQIADLGTFEATVNPDGDLPDSNPNGLLVRGDGVYVADAGGNSIVRVRNGKSKAVAVFPERTVPVPFPPGTFSMDPVPTSVVKGPDGAFYVSELTGFPFPVDGAQVWRVKNGKAKVFAKGFTNIIDLAFDNRGRLYVLEINSNGLQDPAGAGSLIRVGKNGKQTVVHTGLIMPGGVALRGGAAYVTNCGVCAGGGTVLRIPL</sequence>
<keyword evidence="3" id="KW-1185">Reference proteome</keyword>
<dbReference type="PROSITE" id="PS51318">
    <property type="entry name" value="TAT"/>
    <property type="match status" value="1"/>
</dbReference>
<accession>A0ABV7YH37</accession>
<reference evidence="3" key="1">
    <citation type="journal article" date="2019" name="Int. J. Syst. Evol. Microbiol.">
        <title>The Global Catalogue of Microorganisms (GCM) 10K type strain sequencing project: providing services to taxonomists for standard genome sequencing and annotation.</title>
        <authorList>
            <consortium name="The Broad Institute Genomics Platform"/>
            <consortium name="The Broad Institute Genome Sequencing Center for Infectious Disease"/>
            <person name="Wu L."/>
            <person name="Ma J."/>
        </authorList>
    </citation>
    <scope>NUCLEOTIDE SEQUENCE [LARGE SCALE GENOMIC DNA]</scope>
    <source>
        <strain evidence="3">CGMCC 4.7241</strain>
    </source>
</reference>
<protein>
    <submittedName>
        <fullName evidence="2">ScyD/ScyE family protein</fullName>
    </submittedName>
</protein>
<dbReference type="Gene3D" id="2.120.10.30">
    <property type="entry name" value="TolB, C-terminal domain"/>
    <property type="match status" value="1"/>
</dbReference>
<name>A0ABV7YH37_9ACTN</name>
<dbReference type="InterPro" id="IPR006311">
    <property type="entry name" value="TAT_signal"/>
</dbReference>
<comment type="caution">
    <text evidence="2">The sequence shown here is derived from an EMBL/GenBank/DDBJ whole genome shotgun (WGS) entry which is preliminary data.</text>
</comment>
<dbReference type="InterPro" id="IPR011042">
    <property type="entry name" value="6-blade_b-propeller_TolB-like"/>
</dbReference>
<feature type="chain" id="PRO_5045416550" evidence="1">
    <location>
        <begin position="35"/>
        <end position="366"/>
    </location>
</feature>
<evidence type="ECO:0000313" key="2">
    <source>
        <dbReference type="EMBL" id="MFC3764675.1"/>
    </source>
</evidence>
<feature type="signal peptide" evidence="1">
    <location>
        <begin position="1"/>
        <end position="34"/>
    </location>
</feature>
<dbReference type="EMBL" id="JBHRZH010000031">
    <property type="protein sequence ID" value="MFC3764675.1"/>
    <property type="molecule type" value="Genomic_DNA"/>
</dbReference>
<evidence type="ECO:0000313" key="3">
    <source>
        <dbReference type="Proteomes" id="UP001595699"/>
    </source>
</evidence>
<organism evidence="2 3">
    <name type="scientific">Tenggerimyces flavus</name>
    <dbReference type="NCBI Taxonomy" id="1708749"/>
    <lineage>
        <taxon>Bacteria</taxon>
        <taxon>Bacillati</taxon>
        <taxon>Actinomycetota</taxon>
        <taxon>Actinomycetes</taxon>
        <taxon>Propionibacteriales</taxon>
        <taxon>Nocardioidaceae</taxon>
        <taxon>Tenggerimyces</taxon>
    </lineage>
</organism>
<dbReference type="InterPro" id="IPR048031">
    <property type="entry name" value="ScyD/ScyE-like"/>
</dbReference>
<proteinExistence type="predicted"/>
<gene>
    <name evidence="2" type="ORF">ACFOUW_27805</name>
</gene>
<dbReference type="NCBIfam" id="NF033206">
    <property type="entry name" value="ScyE_fam"/>
    <property type="match status" value="1"/>
</dbReference>
<evidence type="ECO:0000256" key="1">
    <source>
        <dbReference type="SAM" id="SignalP"/>
    </source>
</evidence>
<keyword evidence="1" id="KW-0732">Signal</keyword>
<dbReference type="RefSeq" id="WP_205119019.1">
    <property type="nucleotide sequence ID" value="NZ_JAFBCM010000001.1"/>
</dbReference>
<dbReference type="Proteomes" id="UP001595699">
    <property type="component" value="Unassembled WGS sequence"/>
</dbReference>
<dbReference type="SUPFAM" id="SSF101898">
    <property type="entry name" value="NHL repeat"/>
    <property type="match status" value="1"/>
</dbReference>